<dbReference type="EMBL" id="PEDM01000005">
    <property type="protein sequence ID" value="PIC05502.1"/>
    <property type="molecule type" value="Genomic_DNA"/>
</dbReference>
<dbReference type="PANTHER" id="PTHR41328">
    <property type="entry name" value="TERMINASE SMALL SUBUNIT-RELATED"/>
    <property type="match status" value="1"/>
</dbReference>
<dbReference type="InterPro" id="IPR038713">
    <property type="entry name" value="Terminase_Gp1_N_sf"/>
</dbReference>
<dbReference type="Proteomes" id="UP000230559">
    <property type="component" value="Unassembled WGS sequence"/>
</dbReference>
<evidence type="ECO:0000256" key="1">
    <source>
        <dbReference type="ARBA" id="ARBA00022612"/>
    </source>
</evidence>
<sequence>MRKLTEKQKRFADYYIELGNAEEAAKRAGYSARGNTTKLLQNTTIREYIQQRLAEKDKERIASQDEILAFLTKVLRGEETEQIPMAGKDFFELVENTPNIKDRIKAAELLGKRFAMWTERQQIDANFGVQIIDDVGGIDEAD</sequence>
<evidence type="ECO:0000313" key="3">
    <source>
        <dbReference type="EMBL" id="PIC05502.1"/>
    </source>
</evidence>
<dbReference type="PANTHER" id="PTHR41328:SF2">
    <property type="entry name" value="TERMINASE SMALL SUBUNIT"/>
    <property type="match status" value="1"/>
</dbReference>
<evidence type="ECO:0000313" key="4">
    <source>
        <dbReference type="Proteomes" id="UP000230559"/>
    </source>
</evidence>
<organism evidence="3 4">
    <name type="scientific">Anoxybacillus flavithermus</name>
    <dbReference type="NCBI Taxonomy" id="33934"/>
    <lineage>
        <taxon>Bacteria</taxon>
        <taxon>Bacillati</taxon>
        <taxon>Bacillota</taxon>
        <taxon>Bacilli</taxon>
        <taxon>Bacillales</taxon>
        <taxon>Anoxybacillaceae</taxon>
        <taxon>Anoxybacillus</taxon>
    </lineage>
</organism>
<name>A0A2G5RS41_9BACL</name>
<protein>
    <submittedName>
        <fullName evidence="3">Terminase small subunit</fullName>
    </submittedName>
</protein>
<dbReference type="RefSeq" id="WP_035050402.1">
    <property type="nucleotide sequence ID" value="NZ_PEDM01000005.1"/>
</dbReference>
<comment type="caution">
    <text evidence="3">The sequence shown here is derived from an EMBL/GenBank/DDBJ whole genome shotgun (WGS) entry which is preliminary data.</text>
</comment>
<dbReference type="Gene3D" id="1.10.10.1400">
    <property type="entry name" value="Terminase, small subunit, N-terminal DNA-binding domain, HTH motif"/>
    <property type="match status" value="1"/>
</dbReference>
<dbReference type="AlphaFoldDB" id="A0A2G5RS41"/>
<proteinExistence type="predicted"/>
<keyword evidence="2" id="KW-0231">Viral genome packaging</keyword>
<evidence type="ECO:0000256" key="2">
    <source>
        <dbReference type="ARBA" id="ARBA00023219"/>
    </source>
</evidence>
<reference evidence="3 4" key="1">
    <citation type="submission" date="2017-10" db="EMBL/GenBank/DDBJ databases">
        <title>Draft genome sequence of Anoxybacillus flavithermus KU2-6-11 from caldera Uzon (Russia:Kamchtka).</title>
        <authorList>
            <person name="Korzhuk A.V."/>
            <person name="Rozanov A.S."/>
            <person name="Bryanskaya A.V."/>
            <person name="Peltek S.E."/>
        </authorList>
    </citation>
    <scope>NUCLEOTIDE SEQUENCE [LARGE SCALE GENOMIC DNA]</scope>
    <source>
        <strain evidence="3 4">KU2-6_11</strain>
    </source>
</reference>
<dbReference type="GO" id="GO:0051276">
    <property type="term" value="P:chromosome organization"/>
    <property type="evidence" value="ECO:0007669"/>
    <property type="project" value="InterPro"/>
</dbReference>
<accession>A0A2G5RS41</accession>
<gene>
    <name evidence="3" type="ORF">CS060_04295</name>
</gene>
<keyword evidence="1" id="KW-1188">Viral release from host cell</keyword>
<dbReference type="InterPro" id="IPR005335">
    <property type="entry name" value="Terminase_ssu"/>
</dbReference>
<dbReference type="Gene3D" id="6.10.140.2160">
    <property type="match status" value="1"/>
</dbReference>
<dbReference type="InterPro" id="IPR052404">
    <property type="entry name" value="SPP1-like_terminase"/>
</dbReference>
<dbReference type="Pfam" id="PF03592">
    <property type="entry name" value="Terminase_2"/>
    <property type="match status" value="1"/>
</dbReference>